<gene>
    <name evidence="3" type="ORF">D7V64_06755</name>
</gene>
<evidence type="ECO:0000259" key="2">
    <source>
        <dbReference type="Pfam" id="PF04389"/>
    </source>
</evidence>
<organism evidence="3 4">
    <name type="scientific">Acinetobacter cumulans</name>
    <dbReference type="NCBI Taxonomy" id="2136182"/>
    <lineage>
        <taxon>Bacteria</taxon>
        <taxon>Pseudomonadati</taxon>
        <taxon>Pseudomonadota</taxon>
        <taxon>Gammaproteobacteria</taxon>
        <taxon>Moraxellales</taxon>
        <taxon>Moraxellaceae</taxon>
        <taxon>Acinetobacter</taxon>
    </lineage>
</organism>
<dbReference type="Gene3D" id="3.40.630.10">
    <property type="entry name" value="Zn peptidases"/>
    <property type="match status" value="1"/>
</dbReference>
<evidence type="ECO:0000256" key="1">
    <source>
        <dbReference type="SAM" id="SignalP"/>
    </source>
</evidence>
<feature type="chain" id="PRO_5017328898" evidence="1">
    <location>
        <begin position="23"/>
        <end position="345"/>
    </location>
</feature>
<dbReference type="SUPFAM" id="SSF53187">
    <property type="entry name" value="Zn-dependent exopeptidases"/>
    <property type="match status" value="1"/>
</dbReference>
<dbReference type="GO" id="GO:0006508">
    <property type="term" value="P:proteolysis"/>
    <property type="evidence" value="ECO:0007669"/>
    <property type="project" value="InterPro"/>
</dbReference>
<dbReference type="PANTHER" id="PTHR12147:SF26">
    <property type="entry name" value="PEPTIDASE M28 DOMAIN-CONTAINING PROTEIN"/>
    <property type="match status" value="1"/>
</dbReference>
<keyword evidence="3" id="KW-0378">Hydrolase</keyword>
<dbReference type="Pfam" id="PF04389">
    <property type="entry name" value="Peptidase_M28"/>
    <property type="match status" value="1"/>
</dbReference>
<dbReference type="PANTHER" id="PTHR12147">
    <property type="entry name" value="METALLOPEPTIDASE M28 FAMILY MEMBER"/>
    <property type="match status" value="1"/>
</dbReference>
<dbReference type="GO" id="GO:0008235">
    <property type="term" value="F:metalloexopeptidase activity"/>
    <property type="evidence" value="ECO:0007669"/>
    <property type="project" value="InterPro"/>
</dbReference>
<evidence type="ECO:0000313" key="4">
    <source>
        <dbReference type="Proteomes" id="UP000281084"/>
    </source>
</evidence>
<accession>A0A3A8GKP8</accession>
<keyword evidence="1" id="KW-0732">Signal</keyword>
<dbReference type="RefSeq" id="WP_120367242.1">
    <property type="nucleotide sequence ID" value="NZ_RAXZ01000006.1"/>
</dbReference>
<sequence length="345" mass="37177">MKFNFLAPLLAIGCSISLFGCASIQTPSISPAEVQYAAVTLSSTKMMEHLQALQDIAVKHAGNRAVGTAGGLASAKYIMNEANEAGFQAQMIAFENRAKVVGQNIIVEIKGKNIDDAVIVGAHYDSVKTGPGINDNGSGTALLLELMHHYAKPQNKPNNTVYLAFWDSEEEGIGGSQAFVKSMTPSQLEHTLAYINVDMVGTKNPEIMIADATKSSVDEMEKMLKERGMKDAEYKPLLDGLRAVPVHEGDAALEQVLSKFFKQKGATVKKDVSTLTASDTAPFLGKVPVASIILFNEQMQGDVLEFAPCYHQACDTIDLIDPASLQLASEAVLNLLHYVDSQNLK</sequence>
<evidence type="ECO:0000313" key="3">
    <source>
        <dbReference type="EMBL" id="RKG53593.1"/>
    </source>
</evidence>
<feature type="domain" description="Peptidase M28" evidence="2">
    <location>
        <begin position="104"/>
        <end position="335"/>
    </location>
</feature>
<dbReference type="EMBL" id="RAXZ01000006">
    <property type="protein sequence ID" value="RKG53593.1"/>
    <property type="molecule type" value="Genomic_DNA"/>
</dbReference>
<reference evidence="3 4" key="1">
    <citation type="submission" date="2018-09" db="EMBL/GenBank/DDBJ databases">
        <title>The draft genome of Acinetobacter spp. strains.</title>
        <authorList>
            <person name="Qin J."/>
            <person name="Feng Y."/>
            <person name="Zong Z."/>
        </authorList>
    </citation>
    <scope>NUCLEOTIDE SEQUENCE [LARGE SCALE GENOMIC DNA]</scope>
    <source>
        <strain evidence="3 4">WCHAc060002</strain>
    </source>
</reference>
<dbReference type="InterPro" id="IPR045175">
    <property type="entry name" value="M28_fam"/>
</dbReference>
<dbReference type="AlphaFoldDB" id="A0A3A8GKP8"/>
<protein>
    <submittedName>
        <fullName evidence="3">M20/M25/M40 family metallo-hydrolase</fullName>
    </submittedName>
</protein>
<comment type="caution">
    <text evidence="3">The sequence shown here is derived from an EMBL/GenBank/DDBJ whole genome shotgun (WGS) entry which is preliminary data.</text>
</comment>
<proteinExistence type="predicted"/>
<dbReference type="InterPro" id="IPR007484">
    <property type="entry name" value="Peptidase_M28"/>
</dbReference>
<dbReference type="Proteomes" id="UP000281084">
    <property type="component" value="Unassembled WGS sequence"/>
</dbReference>
<name>A0A3A8GKP8_9GAMM</name>
<feature type="signal peptide" evidence="1">
    <location>
        <begin position="1"/>
        <end position="22"/>
    </location>
</feature>
<dbReference type="PROSITE" id="PS51257">
    <property type="entry name" value="PROKAR_LIPOPROTEIN"/>
    <property type="match status" value="1"/>
</dbReference>